<dbReference type="CDD" id="cd00200">
    <property type="entry name" value="WD40"/>
    <property type="match status" value="2"/>
</dbReference>
<dbReference type="Gene3D" id="1.10.287.70">
    <property type="match status" value="1"/>
</dbReference>
<feature type="repeat" description="WD" evidence="7">
    <location>
        <begin position="563"/>
        <end position="604"/>
    </location>
</feature>
<dbReference type="PANTHER" id="PTHR19848">
    <property type="entry name" value="WD40 REPEAT PROTEIN"/>
    <property type="match status" value="1"/>
</dbReference>
<proteinExistence type="predicted"/>
<dbReference type="Proteomes" id="UP001165065">
    <property type="component" value="Unassembled WGS sequence"/>
</dbReference>
<dbReference type="InterPro" id="IPR019775">
    <property type="entry name" value="WD40_repeat_CS"/>
</dbReference>
<accession>A0A9W7GA79</accession>
<dbReference type="PROSITE" id="PS50294">
    <property type="entry name" value="WD_REPEATS_REGION"/>
    <property type="match status" value="6"/>
</dbReference>
<evidence type="ECO:0000256" key="2">
    <source>
        <dbReference type="ARBA" id="ARBA00022574"/>
    </source>
</evidence>
<keyword evidence="4" id="KW-0677">Repeat</keyword>
<dbReference type="Gene3D" id="2.130.10.10">
    <property type="entry name" value="YVTN repeat-like/Quinoprotein amine dehydrogenase"/>
    <property type="match status" value="4"/>
</dbReference>
<dbReference type="InterPro" id="IPR015943">
    <property type="entry name" value="WD40/YVTN_repeat-like_dom_sf"/>
</dbReference>
<dbReference type="SUPFAM" id="SSF81324">
    <property type="entry name" value="Voltage-gated potassium channels"/>
    <property type="match status" value="1"/>
</dbReference>
<comment type="caution">
    <text evidence="10">The sequence shown here is derived from an EMBL/GenBank/DDBJ whole genome shotgun (WGS) entry which is preliminary data.</text>
</comment>
<keyword evidence="11" id="KW-1185">Reference proteome</keyword>
<feature type="transmembrane region" description="Helical" evidence="8">
    <location>
        <begin position="1164"/>
        <end position="1182"/>
    </location>
</feature>
<feature type="repeat" description="WD" evidence="7">
    <location>
        <begin position="284"/>
        <end position="325"/>
    </location>
</feature>
<dbReference type="SMART" id="SM00320">
    <property type="entry name" value="WD40"/>
    <property type="match status" value="13"/>
</dbReference>
<comment type="subcellular location">
    <subcellularLocation>
        <location evidence="1">Membrane</location>
        <topology evidence="1">Multi-pass membrane protein</topology>
    </subcellularLocation>
</comment>
<dbReference type="Pfam" id="PF00520">
    <property type="entry name" value="Ion_trans"/>
    <property type="match status" value="1"/>
</dbReference>
<keyword evidence="3 8" id="KW-0812">Transmembrane</keyword>
<feature type="domain" description="Ion transport" evidence="9">
    <location>
        <begin position="985"/>
        <end position="1228"/>
    </location>
</feature>
<evidence type="ECO:0000256" key="3">
    <source>
        <dbReference type="ARBA" id="ARBA00022692"/>
    </source>
</evidence>
<gene>
    <name evidence="10" type="ORF">TrCOL_g10675</name>
</gene>
<reference evidence="11" key="1">
    <citation type="journal article" date="2023" name="Commun. Biol.">
        <title>Genome analysis of Parmales, the sister group of diatoms, reveals the evolutionary specialization of diatoms from phago-mixotrophs to photoautotrophs.</title>
        <authorList>
            <person name="Ban H."/>
            <person name="Sato S."/>
            <person name="Yoshikawa S."/>
            <person name="Yamada K."/>
            <person name="Nakamura Y."/>
            <person name="Ichinomiya M."/>
            <person name="Sato N."/>
            <person name="Blanc-Mathieu R."/>
            <person name="Endo H."/>
            <person name="Kuwata A."/>
            <person name="Ogata H."/>
        </authorList>
    </citation>
    <scope>NUCLEOTIDE SEQUENCE [LARGE SCALE GENOMIC DNA]</scope>
</reference>
<feature type="repeat" description="WD" evidence="7">
    <location>
        <begin position="649"/>
        <end position="682"/>
    </location>
</feature>
<feature type="repeat" description="WD" evidence="7">
    <location>
        <begin position="132"/>
        <end position="167"/>
    </location>
</feature>
<dbReference type="EMBL" id="BRYA01000100">
    <property type="protein sequence ID" value="GMI39378.1"/>
    <property type="molecule type" value="Genomic_DNA"/>
</dbReference>
<dbReference type="PROSITE" id="PS50082">
    <property type="entry name" value="WD_REPEATS_2"/>
    <property type="match status" value="6"/>
</dbReference>
<feature type="transmembrane region" description="Helical" evidence="8">
    <location>
        <begin position="1113"/>
        <end position="1135"/>
    </location>
</feature>
<keyword evidence="6 8" id="KW-0472">Membrane</keyword>
<evidence type="ECO:0000256" key="6">
    <source>
        <dbReference type="ARBA" id="ARBA00023136"/>
    </source>
</evidence>
<sequence length="1347" mass="148033">MGKLTVNLLGQSQEDTAEDEFELKEVEVVIAPPANERFEETIFSVTAGLNCIVTSPDGLITAAAREDGIIHIIDENTGAKLKTVKVSEEEINCLALSHQTSMLYAGEGGNYNAAGKKIHVIDLSTSTITNTFEGHTSQVNDLAVSPNGKTLISVSSDGSARIWDISNERGGGKEVKVIKEEGFNPDWKGYYIYSVTIPTDSTYFCTGGGDEMNKTTGIHVYDMTKGDYKLLTKLEGHICDIHCLTSSSDGKMLFSGSGVFGDKTVKIWDTSSQNADQWTLLKTLVGHASPVRDLSLSLCSRYLATGSDDKTIKVWSVEVGALLRTIKSPQMTEVKGVIYKHNDTISSASTDGKVRAWNLGTKAQDPLKLEGHTKQVIAVAISGDGSTVISGSRADSAGSRANLRVWDAQTGEQKALVNGDTFCVSAVDISKDGKLALQPQFRVNDNSAIGQPPSLDNTVIIWRLEDEAKELKKINFGKAVGAVTFAPNEESLFAGGGDYKYDGDGVLKQYSVNNGELIKEFKGHTKSVRSLKTTTDGEHLVSASNDKKIIVWNVKSGEKVLTLEGHTKGVHGVDLTLDNSKIVSASADKTAKLWDFKTGELLHTFEGHSSSVNSVAVHPSGYFIATGSSDETWKLWSLHPPYFLLYTSHDSHTADIASVAFSPEGKSLISGSFDKTVNIADITHHLYLLPLSVQDKTFKRDCNLEEESSNNYDWNNTETMTLLKQRPQSLHEPRFDDKSQQTLAHRAAQNGKSVFLTAVLTIPNDDTEDDSEKGIMGWQSRQQNAFIPLLLRDAQNRTPLALAVTAESGPVVKVLLDLYNLLLSQTYALPFTSLNSFQEIHPSSLFPLDELNLALSKFPHLGIAFLSQISLNTSGDHLVQQGVARHELGPTARLIVGSTSRVPQNFWKGTLKKRDKNGKVPQDSGVPVTAKFVPLKDIAAPNSKFLATVVEACNMTRNYSVFENEVLATIVQHKWEKYVRRKFINLMLLNICMVIFMTCDVLLESTLSQSEGLFLKVPTAALCLYFIKVEAFELISAKSLLSHFSNFWNFLDFISLGSIVVAYILRFSGVDDWATLWFAVALPLGYLNTLYYMQGFEGSGQLVRMILGIMRGIGSFMLILVVCMIGFAFGFYILYEAGPGEYASAGGSGNGEGDIVDGPYGMDTPWMALFSGFLLLLGDFNVDEFNASVSFGTTLLLFVVFMFFINIVMLNLLIAIMGDIFDNIQENANSEFLFARAEIIIEIENMLSTSDLKNEEWFPIWLQVLVPTQSDEDNGSSDAWQGKMRALRKTMTDVKVKLGSEISKLKTKLHESDAKREKAEMELKEMLTMLCEHVKQPPSPQDGEGKP</sequence>
<evidence type="ECO:0000256" key="4">
    <source>
        <dbReference type="ARBA" id="ARBA00022737"/>
    </source>
</evidence>
<organism evidence="10 11">
    <name type="scientific">Triparma columacea</name>
    <dbReference type="NCBI Taxonomy" id="722753"/>
    <lineage>
        <taxon>Eukaryota</taxon>
        <taxon>Sar</taxon>
        <taxon>Stramenopiles</taxon>
        <taxon>Ochrophyta</taxon>
        <taxon>Bolidophyceae</taxon>
        <taxon>Parmales</taxon>
        <taxon>Triparmaceae</taxon>
        <taxon>Triparma</taxon>
    </lineage>
</organism>
<evidence type="ECO:0000313" key="10">
    <source>
        <dbReference type="EMBL" id="GMI39378.1"/>
    </source>
</evidence>
<feature type="transmembrane region" description="Helical" evidence="8">
    <location>
        <begin position="983"/>
        <end position="1003"/>
    </location>
</feature>
<evidence type="ECO:0000256" key="8">
    <source>
        <dbReference type="SAM" id="Phobius"/>
    </source>
</evidence>
<evidence type="ECO:0000259" key="9">
    <source>
        <dbReference type="Pfam" id="PF00520"/>
    </source>
</evidence>
<dbReference type="GO" id="GO:0016020">
    <property type="term" value="C:membrane"/>
    <property type="evidence" value="ECO:0007669"/>
    <property type="project" value="UniProtKB-SubCell"/>
</dbReference>
<dbReference type="PANTHER" id="PTHR19848:SF8">
    <property type="entry name" value="F-BOX AND WD REPEAT DOMAIN CONTAINING 7"/>
    <property type="match status" value="1"/>
</dbReference>
<dbReference type="InterPro" id="IPR005821">
    <property type="entry name" value="Ion_trans_dom"/>
</dbReference>
<name>A0A9W7GA79_9STRA</name>
<dbReference type="InterPro" id="IPR011047">
    <property type="entry name" value="Quinoprotein_ADH-like_sf"/>
</dbReference>
<feature type="transmembrane region" description="Helical" evidence="8">
    <location>
        <begin position="1047"/>
        <end position="1067"/>
    </location>
</feature>
<protein>
    <recommendedName>
        <fullName evidence="9">Ion transport domain-containing protein</fullName>
    </recommendedName>
</protein>
<dbReference type="InterPro" id="IPR020472">
    <property type="entry name" value="WD40_PAC1"/>
</dbReference>
<feature type="repeat" description="WD" evidence="7">
    <location>
        <begin position="521"/>
        <end position="562"/>
    </location>
</feature>
<dbReference type="OrthoDB" id="538223at2759"/>
<dbReference type="PRINTS" id="PR00320">
    <property type="entry name" value="GPROTEINBRPT"/>
</dbReference>
<feature type="transmembrane region" description="Helical" evidence="8">
    <location>
        <begin position="1194"/>
        <end position="1217"/>
    </location>
</feature>
<evidence type="ECO:0000256" key="7">
    <source>
        <dbReference type="PROSITE-ProRule" id="PRU00221"/>
    </source>
</evidence>
<dbReference type="GO" id="GO:0005216">
    <property type="term" value="F:monoatomic ion channel activity"/>
    <property type="evidence" value="ECO:0007669"/>
    <property type="project" value="InterPro"/>
</dbReference>
<dbReference type="InterPro" id="IPR001680">
    <property type="entry name" value="WD40_rpt"/>
</dbReference>
<dbReference type="SUPFAM" id="SSF50998">
    <property type="entry name" value="Quinoprotein alcohol dehydrogenase-like"/>
    <property type="match status" value="2"/>
</dbReference>
<evidence type="ECO:0000313" key="11">
    <source>
        <dbReference type="Proteomes" id="UP001165065"/>
    </source>
</evidence>
<dbReference type="Pfam" id="PF00400">
    <property type="entry name" value="WD40"/>
    <property type="match status" value="8"/>
</dbReference>
<feature type="transmembrane region" description="Helical" evidence="8">
    <location>
        <begin position="1073"/>
        <end position="1092"/>
    </location>
</feature>
<keyword evidence="2 7" id="KW-0853">WD repeat</keyword>
<dbReference type="PROSITE" id="PS00678">
    <property type="entry name" value="WD_REPEATS_1"/>
    <property type="match status" value="3"/>
</dbReference>
<evidence type="ECO:0000256" key="5">
    <source>
        <dbReference type="ARBA" id="ARBA00022989"/>
    </source>
</evidence>
<keyword evidence="5 8" id="KW-1133">Transmembrane helix</keyword>
<evidence type="ECO:0000256" key="1">
    <source>
        <dbReference type="ARBA" id="ARBA00004141"/>
    </source>
</evidence>
<feature type="repeat" description="WD" evidence="7">
    <location>
        <begin position="605"/>
        <end position="638"/>
    </location>
</feature>